<evidence type="ECO:0000313" key="1">
    <source>
        <dbReference type="EMBL" id="KAJ7016150.1"/>
    </source>
</evidence>
<protein>
    <submittedName>
        <fullName evidence="1">Uncharacterized protein</fullName>
    </submittedName>
</protein>
<dbReference type="EMBL" id="JARJCM010000581">
    <property type="protein sequence ID" value="KAJ7016150.1"/>
    <property type="molecule type" value="Genomic_DNA"/>
</dbReference>
<keyword evidence="2" id="KW-1185">Reference proteome</keyword>
<dbReference type="Proteomes" id="UP001218188">
    <property type="component" value="Unassembled WGS sequence"/>
</dbReference>
<feature type="non-terminal residue" evidence="1">
    <location>
        <position position="113"/>
    </location>
</feature>
<organism evidence="1 2">
    <name type="scientific">Mycena alexandri</name>
    <dbReference type="NCBI Taxonomy" id="1745969"/>
    <lineage>
        <taxon>Eukaryota</taxon>
        <taxon>Fungi</taxon>
        <taxon>Dikarya</taxon>
        <taxon>Basidiomycota</taxon>
        <taxon>Agaricomycotina</taxon>
        <taxon>Agaricomycetes</taxon>
        <taxon>Agaricomycetidae</taxon>
        <taxon>Agaricales</taxon>
        <taxon>Marasmiineae</taxon>
        <taxon>Mycenaceae</taxon>
        <taxon>Mycena</taxon>
    </lineage>
</organism>
<gene>
    <name evidence="1" type="ORF">C8F04DRAFT_1056592</name>
</gene>
<comment type="caution">
    <text evidence="1">The sequence shown here is derived from an EMBL/GenBank/DDBJ whole genome shotgun (WGS) entry which is preliminary data.</text>
</comment>
<accession>A0AAD6RXM0</accession>
<name>A0AAD6RXM0_9AGAR</name>
<reference evidence="1" key="1">
    <citation type="submission" date="2023-03" db="EMBL/GenBank/DDBJ databases">
        <title>Massive genome expansion in bonnet fungi (Mycena s.s.) driven by repeated elements and novel gene families across ecological guilds.</title>
        <authorList>
            <consortium name="Lawrence Berkeley National Laboratory"/>
            <person name="Harder C.B."/>
            <person name="Miyauchi S."/>
            <person name="Viragh M."/>
            <person name="Kuo A."/>
            <person name="Thoen E."/>
            <person name="Andreopoulos B."/>
            <person name="Lu D."/>
            <person name="Skrede I."/>
            <person name="Drula E."/>
            <person name="Henrissat B."/>
            <person name="Morin E."/>
            <person name="Kohler A."/>
            <person name="Barry K."/>
            <person name="LaButti K."/>
            <person name="Morin E."/>
            <person name="Salamov A."/>
            <person name="Lipzen A."/>
            <person name="Mereny Z."/>
            <person name="Hegedus B."/>
            <person name="Baldrian P."/>
            <person name="Stursova M."/>
            <person name="Weitz H."/>
            <person name="Taylor A."/>
            <person name="Grigoriev I.V."/>
            <person name="Nagy L.G."/>
            <person name="Martin F."/>
            <person name="Kauserud H."/>
        </authorList>
    </citation>
    <scope>NUCLEOTIDE SEQUENCE</scope>
    <source>
        <strain evidence="1">CBHHK200</strain>
    </source>
</reference>
<dbReference type="AlphaFoldDB" id="A0AAD6RXM0"/>
<evidence type="ECO:0000313" key="2">
    <source>
        <dbReference type="Proteomes" id="UP001218188"/>
    </source>
</evidence>
<sequence length="113" mass="12568">FDNYYAETPAESVVPATPTSVEDSTLPGCYGSSFLLDAVKSAQRDKQVVVNPRDELNRYCCTTQDDPEYCIGGAQHCVAWLGIIWPYRVLRLPPSTHSQVAALRVRNFGTDWA</sequence>
<proteinExistence type="predicted"/>